<dbReference type="Proteomes" id="UP001230908">
    <property type="component" value="Unassembled WGS sequence"/>
</dbReference>
<reference evidence="1 2" key="1">
    <citation type="submission" date="2023-08" db="EMBL/GenBank/DDBJ databases">
        <title>Phytohabitans sansha sp. nov., isolated from marine sediment.</title>
        <authorList>
            <person name="Zhao Y."/>
            <person name="Yi K."/>
        </authorList>
    </citation>
    <scope>NUCLEOTIDE SEQUENCE [LARGE SCALE GENOMIC DNA]</scope>
    <source>
        <strain evidence="1 2">ZYX-F-186</strain>
    </source>
</reference>
<accession>A0ABU0ZE17</accession>
<proteinExistence type="predicted"/>
<dbReference type="PANTHER" id="PTHR42791">
    <property type="entry name" value="GNAT FAMILY ACETYLTRANSFERASE"/>
    <property type="match status" value="1"/>
</dbReference>
<sequence>MTTPMSEQSQTVRVTPASMAGPAAAGQADQVARILIAGYVDTPQGRWLIADRDERLITFGVFWPAMVRYGRDYGCIDVATDQAGTVLGAAIWFNPAEPGDPVSYRQCLADACRDHLARFLRFDQLLATRAPDPDDGLRLAWLAVARRHQGRGVASALLRYRHGLLDAAGGSAALVAGTARTRNLFGRHGYQTGRVFRLPGGPTLWPMLRPSGGGPGHGTPSAGP</sequence>
<organism evidence="1 2">
    <name type="scientific">Phytohabitans maris</name>
    <dbReference type="NCBI Taxonomy" id="3071409"/>
    <lineage>
        <taxon>Bacteria</taxon>
        <taxon>Bacillati</taxon>
        <taxon>Actinomycetota</taxon>
        <taxon>Actinomycetes</taxon>
        <taxon>Micromonosporales</taxon>
        <taxon>Micromonosporaceae</taxon>
    </lineage>
</organism>
<dbReference type="InterPro" id="IPR052523">
    <property type="entry name" value="Trichothecene_AcTrans"/>
</dbReference>
<protein>
    <submittedName>
        <fullName evidence="1">GNAT family N-acetyltransferase</fullName>
    </submittedName>
</protein>
<evidence type="ECO:0000313" key="2">
    <source>
        <dbReference type="Proteomes" id="UP001230908"/>
    </source>
</evidence>
<gene>
    <name evidence="1" type="ORF">RB614_09090</name>
</gene>
<dbReference type="PANTHER" id="PTHR42791:SF1">
    <property type="entry name" value="N-ACETYLTRANSFERASE DOMAIN-CONTAINING PROTEIN"/>
    <property type="match status" value="1"/>
</dbReference>
<dbReference type="RefSeq" id="WP_308711945.1">
    <property type="nucleotide sequence ID" value="NZ_JAVHUY010000007.1"/>
</dbReference>
<dbReference type="InterPro" id="IPR016181">
    <property type="entry name" value="Acyl_CoA_acyltransferase"/>
</dbReference>
<comment type="caution">
    <text evidence="1">The sequence shown here is derived from an EMBL/GenBank/DDBJ whole genome shotgun (WGS) entry which is preliminary data.</text>
</comment>
<dbReference type="EMBL" id="JAVHUY010000007">
    <property type="protein sequence ID" value="MDQ7904674.1"/>
    <property type="molecule type" value="Genomic_DNA"/>
</dbReference>
<dbReference type="SUPFAM" id="SSF55729">
    <property type="entry name" value="Acyl-CoA N-acyltransferases (Nat)"/>
    <property type="match status" value="1"/>
</dbReference>
<dbReference type="CDD" id="cd04301">
    <property type="entry name" value="NAT_SF"/>
    <property type="match status" value="1"/>
</dbReference>
<name>A0ABU0ZE17_9ACTN</name>
<dbReference type="Gene3D" id="3.40.630.30">
    <property type="match status" value="1"/>
</dbReference>
<evidence type="ECO:0000313" key="1">
    <source>
        <dbReference type="EMBL" id="MDQ7904674.1"/>
    </source>
</evidence>
<keyword evidence="2" id="KW-1185">Reference proteome</keyword>